<accession>A0ACC2W282</accession>
<dbReference type="Proteomes" id="UP001230649">
    <property type="component" value="Unassembled WGS sequence"/>
</dbReference>
<protein>
    <submittedName>
        <fullName evidence="1">Uncharacterized protein</fullName>
    </submittedName>
</protein>
<evidence type="ECO:0000313" key="2">
    <source>
        <dbReference type="Proteomes" id="UP001230649"/>
    </source>
</evidence>
<comment type="caution">
    <text evidence="1">The sequence shown here is derived from an EMBL/GenBank/DDBJ whole genome shotgun (WGS) entry which is preliminary data.</text>
</comment>
<dbReference type="EMBL" id="JASBWS010000046">
    <property type="protein sequence ID" value="KAJ9105850.1"/>
    <property type="molecule type" value="Genomic_DNA"/>
</dbReference>
<proteinExistence type="predicted"/>
<keyword evidence="2" id="KW-1185">Reference proteome</keyword>
<organism evidence="1 2">
    <name type="scientific">Naganishia adeliensis</name>
    <dbReference type="NCBI Taxonomy" id="92952"/>
    <lineage>
        <taxon>Eukaryota</taxon>
        <taxon>Fungi</taxon>
        <taxon>Dikarya</taxon>
        <taxon>Basidiomycota</taxon>
        <taxon>Agaricomycotina</taxon>
        <taxon>Tremellomycetes</taxon>
        <taxon>Filobasidiales</taxon>
        <taxon>Filobasidiaceae</taxon>
        <taxon>Naganishia</taxon>
    </lineage>
</organism>
<name>A0ACC2W282_9TREE</name>
<reference evidence="1" key="1">
    <citation type="submission" date="2023-04" db="EMBL/GenBank/DDBJ databases">
        <title>Draft Genome sequencing of Naganishia species isolated from polar environments using Oxford Nanopore Technology.</title>
        <authorList>
            <person name="Leo P."/>
            <person name="Venkateswaran K."/>
        </authorList>
    </citation>
    <scope>NUCLEOTIDE SEQUENCE</scope>
    <source>
        <strain evidence="1">MNA-CCFEE 5262</strain>
    </source>
</reference>
<gene>
    <name evidence="1" type="ORF">QFC20_004185</name>
</gene>
<sequence>MKGPAVPKPLPQQAVPRPISMEKGPGWKQGREDSFWPTSSAASGSASHKSGSAKNKNADPGSGPFLEIDGEMHYLDGDNPKIPGTPGRSAASPPTAEHVSRVF</sequence>
<evidence type="ECO:0000313" key="1">
    <source>
        <dbReference type="EMBL" id="KAJ9105850.1"/>
    </source>
</evidence>